<sequence length="464" mass="51837">MVSDLRSFPVSCKRRVPDLMLVPQAMRVAGALVDRSGAVLRRHLLVVLRALESGQVLLAALASVVRYPGSKLEPLLQGLAALSLLKRLHHSMVMWNERQEQLRLEALEYDGRDPTEDRVRCEVLHEPGGDPAEVRVDVVFIHGLNGSIRKTWTQGERSVEDGVQRQLLKTYRGEEDGDEGRRRRAPALDLTISNHHFTVSCKRRGEAGAPDRGMLVCDCDDCAGSGCSTPLADGADGGGPPAAPRPKSKCWPRDWLPVDCPGVRVLAIDYTTDPYLWRPVWVPKLSRRTMQSRSQEMTKKLLEQGVGCRPIVWAAHSKGGLFVKQILVDASENCSELVKNTQGILFYSVPHHGSKLARINIPWLLGQSVEITEVKKDCPEVRDLHRRFLSLYENDHLHAEVVSLVESQETPLYFTYVRVVDEESADPGVGEFYSVSANHKDICKPTGRKCVLYLELAHLINRVT</sequence>
<reference evidence="8" key="1">
    <citation type="submission" date="2025-08" db="UniProtKB">
        <authorList>
            <consortium name="RefSeq"/>
        </authorList>
    </citation>
    <scope>IDENTIFICATION</scope>
    <source>
        <tissue evidence="8">Whole organism</tissue>
    </source>
</reference>
<dbReference type="GeneID" id="113204367"/>
<evidence type="ECO:0000256" key="6">
    <source>
        <dbReference type="ARBA" id="ARBA00023136"/>
    </source>
</evidence>
<evidence type="ECO:0000256" key="2">
    <source>
        <dbReference type="ARBA" id="ARBA00004240"/>
    </source>
</evidence>
<dbReference type="Proteomes" id="UP000504606">
    <property type="component" value="Unplaced"/>
</dbReference>
<protein>
    <submittedName>
        <fullName evidence="8">Uncharacterized protein LOC113204367</fullName>
    </submittedName>
</protein>
<evidence type="ECO:0000313" key="8">
    <source>
        <dbReference type="RefSeq" id="XP_052125305.1"/>
    </source>
</evidence>
<dbReference type="KEGG" id="foc:113204367"/>
<dbReference type="GO" id="GO:0005739">
    <property type="term" value="C:mitochondrion"/>
    <property type="evidence" value="ECO:0007669"/>
    <property type="project" value="UniProtKB-SubCell"/>
</dbReference>
<evidence type="ECO:0000256" key="5">
    <source>
        <dbReference type="ARBA" id="ARBA00023128"/>
    </source>
</evidence>
<keyword evidence="7" id="KW-1185">Reference proteome</keyword>
<proteinExistence type="predicted"/>
<evidence type="ECO:0000256" key="3">
    <source>
        <dbReference type="ARBA" id="ARBA00004370"/>
    </source>
</evidence>
<keyword evidence="5" id="KW-0496">Mitochondrion</keyword>
<accession>A0A9C6U336</accession>
<dbReference type="OrthoDB" id="5086500at2759"/>
<name>A0A9C6U336_FRAOC</name>
<evidence type="ECO:0000256" key="4">
    <source>
        <dbReference type="ARBA" id="ARBA00022824"/>
    </source>
</evidence>
<dbReference type="AlphaFoldDB" id="A0A9C6U336"/>
<dbReference type="RefSeq" id="XP_052125305.1">
    <property type="nucleotide sequence ID" value="XM_052269345.1"/>
</dbReference>
<evidence type="ECO:0000256" key="1">
    <source>
        <dbReference type="ARBA" id="ARBA00004173"/>
    </source>
</evidence>
<organism evidence="7 8">
    <name type="scientific">Frankliniella occidentalis</name>
    <name type="common">Western flower thrips</name>
    <name type="synonym">Euthrips occidentalis</name>
    <dbReference type="NCBI Taxonomy" id="133901"/>
    <lineage>
        <taxon>Eukaryota</taxon>
        <taxon>Metazoa</taxon>
        <taxon>Ecdysozoa</taxon>
        <taxon>Arthropoda</taxon>
        <taxon>Hexapoda</taxon>
        <taxon>Insecta</taxon>
        <taxon>Pterygota</taxon>
        <taxon>Neoptera</taxon>
        <taxon>Paraneoptera</taxon>
        <taxon>Thysanoptera</taxon>
        <taxon>Terebrantia</taxon>
        <taxon>Thripoidea</taxon>
        <taxon>Thripidae</taxon>
        <taxon>Frankliniella</taxon>
    </lineage>
</organism>
<evidence type="ECO:0000313" key="7">
    <source>
        <dbReference type="Proteomes" id="UP000504606"/>
    </source>
</evidence>
<comment type="subcellular location">
    <subcellularLocation>
        <location evidence="2">Endoplasmic reticulum</location>
    </subcellularLocation>
    <subcellularLocation>
        <location evidence="3">Membrane</location>
    </subcellularLocation>
    <subcellularLocation>
        <location evidence="1">Mitochondrion</location>
    </subcellularLocation>
</comment>
<gene>
    <name evidence="8" type="primary">LOC113204367</name>
</gene>
<dbReference type="InterPro" id="IPR052374">
    <property type="entry name" value="SERAC1"/>
</dbReference>
<dbReference type="Gene3D" id="3.40.50.1820">
    <property type="entry name" value="alpha/beta hydrolase"/>
    <property type="match status" value="1"/>
</dbReference>
<dbReference type="PANTHER" id="PTHR48182">
    <property type="entry name" value="PROTEIN SERAC1"/>
    <property type="match status" value="1"/>
</dbReference>
<dbReference type="GO" id="GO:0016020">
    <property type="term" value="C:membrane"/>
    <property type="evidence" value="ECO:0007669"/>
    <property type="project" value="UniProtKB-SubCell"/>
</dbReference>
<dbReference type="SUPFAM" id="SSF53474">
    <property type="entry name" value="alpha/beta-Hydrolases"/>
    <property type="match status" value="1"/>
</dbReference>
<keyword evidence="4" id="KW-0256">Endoplasmic reticulum</keyword>
<dbReference type="GO" id="GO:0005783">
    <property type="term" value="C:endoplasmic reticulum"/>
    <property type="evidence" value="ECO:0007669"/>
    <property type="project" value="UniProtKB-SubCell"/>
</dbReference>
<dbReference type="InterPro" id="IPR029058">
    <property type="entry name" value="AB_hydrolase_fold"/>
</dbReference>
<dbReference type="PANTHER" id="PTHR48182:SF2">
    <property type="entry name" value="PROTEIN SERAC1"/>
    <property type="match status" value="1"/>
</dbReference>
<keyword evidence="6" id="KW-0472">Membrane</keyword>